<dbReference type="InterPro" id="IPR001697">
    <property type="entry name" value="Pyr_Knase"/>
</dbReference>
<gene>
    <name evidence="14" type="ORF">MNBD_NITROSPINAE01-1727</name>
</gene>
<keyword evidence="9" id="KW-0460">Magnesium</keyword>
<keyword evidence="5" id="KW-0479">Metal-binding</keyword>
<keyword evidence="6" id="KW-0547">Nucleotide-binding</keyword>
<evidence type="ECO:0000256" key="4">
    <source>
        <dbReference type="ARBA" id="ARBA00022679"/>
    </source>
</evidence>
<dbReference type="InterPro" id="IPR015806">
    <property type="entry name" value="Pyrv_Knase_insert_dom_sf"/>
</dbReference>
<dbReference type="PRINTS" id="PR01050">
    <property type="entry name" value="PYRUVTKNASE"/>
</dbReference>
<dbReference type="InterPro" id="IPR015813">
    <property type="entry name" value="Pyrv/PenolPyrv_kinase-like_dom"/>
</dbReference>
<dbReference type="GO" id="GO:0000287">
    <property type="term" value="F:magnesium ion binding"/>
    <property type="evidence" value="ECO:0007669"/>
    <property type="project" value="InterPro"/>
</dbReference>
<dbReference type="Gene3D" id="2.40.33.10">
    <property type="entry name" value="PK beta-barrel domain-like"/>
    <property type="match status" value="1"/>
</dbReference>
<evidence type="ECO:0000256" key="5">
    <source>
        <dbReference type="ARBA" id="ARBA00022723"/>
    </source>
</evidence>
<dbReference type="InterPro" id="IPR040442">
    <property type="entry name" value="Pyrv_kinase-like_dom_sf"/>
</dbReference>
<dbReference type="InterPro" id="IPR015795">
    <property type="entry name" value="Pyrv_Knase_C"/>
</dbReference>
<reference evidence="14" key="1">
    <citation type="submission" date="2018-06" db="EMBL/GenBank/DDBJ databases">
        <authorList>
            <person name="Zhirakovskaya E."/>
        </authorList>
    </citation>
    <scope>NUCLEOTIDE SEQUENCE</scope>
</reference>
<feature type="domain" description="Pyruvate kinase C-terminal" evidence="13">
    <location>
        <begin position="358"/>
        <end position="470"/>
    </location>
</feature>
<dbReference type="FunFam" id="2.40.33.10:FF:000001">
    <property type="entry name" value="Pyruvate kinase"/>
    <property type="match status" value="1"/>
</dbReference>
<dbReference type="EMBL" id="UOGC01000018">
    <property type="protein sequence ID" value="VAX15666.1"/>
    <property type="molecule type" value="Genomic_DNA"/>
</dbReference>
<dbReference type="SUPFAM" id="SSF50800">
    <property type="entry name" value="PK beta-barrel domain-like"/>
    <property type="match status" value="1"/>
</dbReference>
<keyword evidence="11 14" id="KW-0670">Pyruvate</keyword>
<evidence type="ECO:0000256" key="7">
    <source>
        <dbReference type="ARBA" id="ARBA00022777"/>
    </source>
</evidence>
<dbReference type="NCBIfam" id="TIGR01064">
    <property type="entry name" value="pyruv_kin"/>
    <property type="match status" value="1"/>
</dbReference>
<comment type="similarity">
    <text evidence="2">Belongs to the pyruvate kinase family.</text>
</comment>
<evidence type="ECO:0000259" key="13">
    <source>
        <dbReference type="Pfam" id="PF02887"/>
    </source>
</evidence>
<dbReference type="SUPFAM" id="SSF51621">
    <property type="entry name" value="Phosphoenolpyruvate/pyruvate domain"/>
    <property type="match status" value="1"/>
</dbReference>
<accession>A0A3B1BBL1</accession>
<dbReference type="SUPFAM" id="SSF52935">
    <property type="entry name" value="PK C-terminal domain-like"/>
    <property type="match status" value="1"/>
</dbReference>
<keyword evidence="7 14" id="KW-0418">Kinase</keyword>
<evidence type="ECO:0000256" key="11">
    <source>
        <dbReference type="ARBA" id="ARBA00023317"/>
    </source>
</evidence>
<dbReference type="PANTHER" id="PTHR11817">
    <property type="entry name" value="PYRUVATE KINASE"/>
    <property type="match status" value="1"/>
</dbReference>
<evidence type="ECO:0000259" key="12">
    <source>
        <dbReference type="Pfam" id="PF00224"/>
    </source>
</evidence>
<dbReference type="InterPro" id="IPR011037">
    <property type="entry name" value="Pyrv_Knase-like_insert_dom_sf"/>
</dbReference>
<dbReference type="GO" id="GO:0030955">
    <property type="term" value="F:potassium ion binding"/>
    <property type="evidence" value="ECO:0007669"/>
    <property type="project" value="InterPro"/>
</dbReference>
<comment type="pathway">
    <text evidence="1">Carbohydrate degradation; glycolysis; pyruvate from D-glyceraldehyde 3-phosphate: step 5/5.</text>
</comment>
<dbReference type="GO" id="GO:0004743">
    <property type="term" value="F:pyruvate kinase activity"/>
    <property type="evidence" value="ECO:0007669"/>
    <property type="project" value="UniProtKB-EC"/>
</dbReference>
<dbReference type="InterPro" id="IPR036918">
    <property type="entry name" value="Pyrv_Knase_C_sf"/>
</dbReference>
<evidence type="ECO:0000256" key="6">
    <source>
        <dbReference type="ARBA" id="ARBA00022741"/>
    </source>
</evidence>
<dbReference type="EC" id="2.7.1.40" evidence="3"/>
<keyword evidence="10" id="KW-0324">Glycolysis</keyword>
<protein>
    <recommendedName>
        <fullName evidence="3">pyruvate kinase</fullName>
        <ecNumber evidence="3">2.7.1.40</ecNumber>
    </recommendedName>
</protein>
<name>A0A3B1BBL1_9ZZZZ</name>
<feature type="domain" description="Pyruvate kinase barrel" evidence="12">
    <location>
        <begin position="5"/>
        <end position="324"/>
    </location>
</feature>
<sequence>MKKYRKTKIICTIGPASASLETLKKLVRAGMNVARVNFSHGDYETHEKTIALVREAGTYVGEQVAILQDLSGPKIRLGKISAPSLPLAHGQEVTLFAGDSSDNDDIPVNYPHLAEDVAKGARISLADGLVELSVERIENGKLYCTVLNEGSISSHKGVNMPLTKLRITAFTDKDRADLEFGLKQEVDYVAMSFVRSVEDLVPIRDILDKCEHPPLLLAKIEKPEAIEKLDEILSFADGVMVARGDLGVEMPLEQLPMVQKKIISAARRAAKPVITATQMLRSMIDNPRPTRAEVTDTANAMLDGTSAVMLSEETAVGSYPVEAVKVLDQVARATEPHIDSRRMLKELDAESLASVEASITRSACVLADKLNAACIVVVTHSGSSARQVARFRPGVPIIGITSEVHTLRKMPLFWGVMPLLEVEKKKPTELVALTIDFVKKYRFAKAGDRVILTSGYPSMQAGGTDMIKVITIPD</sequence>
<dbReference type="Pfam" id="PF00224">
    <property type="entry name" value="PK"/>
    <property type="match status" value="1"/>
</dbReference>
<evidence type="ECO:0000256" key="8">
    <source>
        <dbReference type="ARBA" id="ARBA00022840"/>
    </source>
</evidence>
<dbReference type="GO" id="GO:0005524">
    <property type="term" value="F:ATP binding"/>
    <property type="evidence" value="ECO:0007669"/>
    <property type="project" value="UniProtKB-KW"/>
</dbReference>
<proteinExistence type="inferred from homology"/>
<dbReference type="GO" id="GO:0016301">
    <property type="term" value="F:kinase activity"/>
    <property type="evidence" value="ECO:0007669"/>
    <property type="project" value="UniProtKB-KW"/>
</dbReference>
<evidence type="ECO:0000256" key="10">
    <source>
        <dbReference type="ARBA" id="ARBA00023152"/>
    </source>
</evidence>
<evidence type="ECO:0000256" key="9">
    <source>
        <dbReference type="ARBA" id="ARBA00022842"/>
    </source>
</evidence>
<keyword evidence="8" id="KW-0067">ATP-binding</keyword>
<dbReference type="Gene3D" id="3.20.20.60">
    <property type="entry name" value="Phosphoenolpyruvate-binding domains"/>
    <property type="match status" value="1"/>
</dbReference>
<dbReference type="NCBIfam" id="NF004978">
    <property type="entry name" value="PRK06354.1"/>
    <property type="match status" value="1"/>
</dbReference>
<dbReference type="Pfam" id="PF02887">
    <property type="entry name" value="PK_C"/>
    <property type="match status" value="1"/>
</dbReference>
<dbReference type="Gene3D" id="3.40.1380.20">
    <property type="entry name" value="Pyruvate kinase, C-terminal domain"/>
    <property type="match status" value="1"/>
</dbReference>
<organism evidence="14">
    <name type="scientific">hydrothermal vent metagenome</name>
    <dbReference type="NCBI Taxonomy" id="652676"/>
    <lineage>
        <taxon>unclassified sequences</taxon>
        <taxon>metagenomes</taxon>
        <taxon>ecological metagenomes</taxon>
    </lineage>
</organism>
<evidence type="ECO:0000256" key="1">
    <source>
        <dbReference type="ARBA" id="ARBA00004997"/>
    </source>
</evidence>
<dbReference type="AlphaFoldDB" id="A0A3B1BBL1"/>
<dbReference type="UniPathway" id="UPA00109">
    <property type="reaction ID" value="UER00188"/>
</dbReference>
<keyword evidence="4 14" id="KW-0808">Transferase</keyword>
<dbReference type="InterPro" id="IPR015793">
    <property type="entry name" value="Pyrv_Knase_brl"/>
</dbReference>
<evidence type="ECO:0000256" key="2">
    <source>
        <dbReference type="ARBA" id="ARBA00008663"/>
    </source>
</evidence>
<dbReference type="NCBIfam" id="NF004491">
    <property type="entry name" value="PRK05826.1"/>
    <property type="match status" value="1"/>
</dbReference>
<evidence type="ECO:0000313" key="14">
    <source>
        <dbReference type="EMBL" id="VAX15666.1"/>
    </source>
</evidence>
<evidence type="ECO:0000256" key="3">
    <source>
        <dbReference type="ARBA" id="ARBA00012142"/>
    </source>
</evidence>